<dbReference type="Proteomes" id="UP000249757">
    <property type="component" value="Unassembled WGS sequence"/>
</dbReference>
<organism evidence="1 2">
    <name type="scientific">Pyrenophora tritici-repentis</name>
    <dbReference type="NCBI Taxonomy" id="45151"/>
    <lineage>
        <taxon>Eukaryota</taxon>
        <taxon>Fungi</taxon>
        <taxon>Dikarya</taxon>
        <taxon>Ascomycota</taxon>
        <taxon>Pezizomycotina</taxon>
        <taxon>Dothideomycetes</taxon>
        <taxon>Pleosporomycetidae</taxon>
        <taxon>Pleosporales</taxon>
        <taxon>Pleosporineae</taxon>
        <taxon>Pleosporaceae</taxon>
        <taxon>Pyrenophora</taxon>
    </lineage>
</organism>
<name>A0A922N178_9PLEO</name>
<reference evidence="2" key="1">
    <citation type="journal article" date="2022" name="Microb. Genom.">
        <title>A global pangenome for the wheat fungal pathogen Pyrenophora tritici-repentis and prediction of effector protein structural homology.</title>
        <authorList>
            <person name="Moolhuijzen P.M."/>
            <person name="See P.T."/>
            <person name="Shi G."/>
            <person name="Powell H.R."/>
            <person name="Cockram J."/>
            <person name="Jorgensen L.N."/>
            <person name="Benslimane H."/>
            <person name="Strelkov S.E."/>
            <person name="Turner J."/>
            <person name="Liu Z."/>
            <person name="Moffat C.S."/>
        </authorList>
    </citation>
    <scope>NUCLEOTIDE SEQUENCE [LARGE SCALE GENOMIC DNA]</scope>
</reference>
<dbReference type="AlphaFoldDB" id="A0A922N178"/>
<evidence type="ECO:0000313" key="1">
    <source>
        <dbReference type="EMBL" id="KAI1509089.1"/>
    </source>
</evidence>
<proteinExistence type="predicted"/>
<dbReference type="EMBL" id="NRDI02000022">
    <property type="protein sequence ID" value="KAI1509089.1"/>
    <property type="molecule type" value="Genomic_DNA"/>
</dbReference>
<keyword evidence="2" id="KW-1185">Reference proteome</keyword>
<sequence>MKSTPLLPTTQELRTQFLQHCSPACPLTYIYNRSIIREITQAYDLITSLPNQMCYIHRGYILRWLDSQRYQQDYTVLFILYGLGYSRHYSRSSDTSADSLGFDIADMADFPPLPTSSSRAYVW</sequence>
<protein>
    <submittedName>
        <fullName evidence="1">Uncharacterized protein</fullName>
    </submittedName>
</protein>
<gene>
    <name evidence="1" type="ORF">Ptr86124_012045</name>
</gene>
<accession>A0A922N178</accession>
<evidence type="ECO:0000313" key="2">
    <source>
        <dbReference type="Proteomes" id="UP000249757"/>
    </source>
</evidence>
<comment type="caution">
    <text evidence="1">The sequence shown here is derived from an EMBL/GenBank/DDBJ whole genome shotgun (WGS) entry which is preliminary data.</text>
</comment>